<evidence type="ECO:0000256" key="12">
    <source>
        <dbReference type="ARBA" id="ARBA00023288"/>
    </source>
</evidence>
<protein>
    <recommendedName>
        <fullName evidence="4 13">Outer-membrane lipoprotein LolB</fullName>
    </recommendedName>
</protein>
<dbReference type="Pfam" id="PF03550">
    <property type="entry name" value="LolB"/>
    <property type="match status" value="1"/>
</dbReference>
<evidence type="ECO:0000256" key="5">
    <source>
        <dbReference type="ARBA" id="ARBA00022448"/>
    </source>
</evidence>
<evidence type="ECO:0000256" key="11">
    <source>
        <dbReference type="ARBA" id="ARBA00023237"/>
    </source>
</evidence>
<accession>A0A1Q8TEK4</accession>
<evidence type="ECO:0000256" key="13">
    <source>
        <dbReference type="HAMAP-Rule" id="MF_00233"/>
    </source>
</evidence>
<keyword evidence="5 13" id="KW-0813">Transport</keyword>
<dbReference type="Proteomes" id="UP000186806">
    <property type="component" value="Unassembled WGS sequence"/>
</dbReference>
<dbReference type="InterPro" id="IPR004565">
    <property type="entry name" value="OM_lipoprot_LolB"/>
</dbReference>
<name>A0A1Q8TEK4_9GAMM</name>
<dbReference type="HAMAP" id="MF_00233">
    <property type="entry name" value="LolB"/>
    <property type="match status" value="1"/>
</dbReference>
<keyword evidence="8 13" id="KW-0472">Membrane</keyword>
<keyword evidence="11 13" id="KW-0998">Cell outer membrane</keyword>
<keyword evidence="15" id="KW-1185">Reference proteome</keyword>
<reference evidence="14 15" key="1">
    <citation type="submission" date="2016-12" db="EMBL/GenBank/DDBJ databases">
        <title>Draft genome sequences of strains Salinicola socius SMB35, Salinicola sp. MH3R3-1 and Chromohalobacter sp. SMB17 from the Verkhnekamsk potash mining region of Russia.</title>
        <authorList>
            <person name="Mavrodi D.V."/>
            <person name="Olsson B.E."/>
            <person name="Korsakova E.S."/>
            <person name="Pyankova A."/>
            <person name="Mavrodi O.V."/>
            <person name="Plotnikova E.G."/>
        </authorList>
    </citation>
    <scope>NUCLEOTIDE SEQUENCE [LARGE SCALE GENOMIC DNA]</scope>
    <source>
        <strain evidence="14 15">SMB17</strain>
    </source>
</reference>
<keyword evidence="7 13" id="KW-0653">Protein transport</keyword>
<comment type="function">
    <text evidence="13">Plays a critical role in the incorporation of lipoproteins in the outer membrane after they are released by the LolA protein.</text>
</comment>
<proteinExistence type="inferred from homology"/>
<evidence type="ECO:0000313" key="14">
    <source>
        <dbReference type="EMBL" id="OLO12121.1"/>
    </source>
</evidence>
<dbReference type="PROSITE" id="PS51257">
    <property type="entry name" value="PROKAR_LIPOPROTEIN"/>
    <property type="match status" value="1"/>
</dbReference>
<dbReference type="STRING" id="223900.GCA_000821045_02459"/>
<comment type="subcellular location">
    <subcellularLocation>
        <location evidence="1 13">Cell outer membrane</location>
        <topology evidence="1 13">Lipid-anchor</topology>
    </subcellularLocation>
</comment>
<comment type="subunit">
    <text evidence="3 13">Monomer.</text>
</comment>
<dbReference type="InterPro" id="IPR029046">
    <property type="entry name" value="LolA/LolB/LppX"/>
</dbReference>
<evidence type="ECO:0000256" key="10">
    <source>
        <dbReference type="ARBA" id="ARBA00023186"/>
    </source>
</evidence>
<keyword evidence="9 13" id="KW-0564">Palmitate</keyword>
<evidence type="ECO:0000313" key="15">
    <source>
        <dbReference type="Proteomes" id="UP000186806"/>
    </source>
</evidence>
<evidence type="ECO:0000256" key="2">
    <source>
        <dbReference type="ARBA" id="ARBA00009696"/>
    </source>
</evidence>
<comment type="similarity">
    <text evidence="2 13">Belongs to the LolB family.</text>
</comment>
<sequence>MIRSLSLRLRHGYAAPRAWLSLLLIVMLAGCASQAPGPDQARERGDWDAQAERLQALDDWSLAGKVGLRTSKNSESANIDWQQRPDTYRILISGPFGAGRTLLKGVPGKVTLTNSEGRFEAGTPEALMEQQLGWSLPISALDYWIRGLPAPNASERLEHDELGFPQRLQQLGWTIEYRDWSRADDLWLPRRLVMSYGDLRATLVVNQWDAVSDS</sequence>
<dbReference type="AlphaFoldDB" id="A0A1Q8TEK4"/>
<dbReference type="GO" id="GO:0044874">
    <property type="term" value="P:lipoprotein localization to outer membrane"/>
    <property type="evidence" value="ECO:0007669"/>
    <property type="project" value="UniProtKB-UniRule"/>
</dbReference>
<gene>
    <name evidence="13" type="primary">lolB</name>
    <name evidence="14" type="ORF">BTW10_05995</name>
</gene>
<dbReference type="NCBIfam" id="TIGR00548">
    <property type="entry name" value="lolB"/>
    <property type="match status" value="1"/>
</dbReference>
<evidence type="ECO:0000256" key="6">
    <source>
        <dbReference type="ARBA" id="ARBA00022729"/>
    </source>
</evidence>
<dbReference type="SUPFAM" id="SSF89392">
    <property type="entry name" value="Prokaryotic lipoproteins and lipoprotein localization factors"/>
    <property type="match status" value="1"/>
</dbReference>
<evidence type="ECO:0000256" key="8">
    <source>
        <dbReference type="ARBA" id="ARBA00023136"/>
    </source>
</evidence>
<organism evidence="14 15">
    <name type="scientific">Chromohalobacter japonicus</name>
    <dbReference type="NCBI Taxonomy" id="223900"/>
    <lineage>
        <taxon>Bacteria</taxon>
        <taxon>Pseudomonadati</taxon>
        <taxon>Pseudomonadota</taxon>
        <taxon>Gammaproteobacteria</taxon>
        <taxon>Oceanospirillales</taxon>
        <taxon>Halomonadaceae</taxon>
        <taxon>Chromohalobacter</taxon>
    </lineage>
</organism>
<keyword evidence="12 13" id="KW-0449">Lipoprotein</keyword>
<evidence type="ECO:0000256" key="4">
    <source>
        <dbReference type="ARBA" id="ARBA00016202"/>
    </source>
</evidence>
<dbReference type="GO" id="GO:0009279">
    <property type="term" value="C:cell outer membrane"/>
    <property type="evidence" value="ECO:0007669"/>
    <property type="project" value="UniProtKB-SubCell"/>
</dbReference>
<keyword evidence="6 13" id="KW-0732">Signal</keyword>
<dbReference type="CDD" id="cd16326">
    <property type="entry name" value="LolB"/>
    <property type="match status" value="1"/>
</dbReference>
<dbReference type="GO" id="GO:0015031">
    <property type="term" value="P:protein transport"/>
    <property type="evidence" value="ECO:0007669"/>
    <property type="project" value="UniProtKB-KW"/>
</dbReference>
<dbReference type="EMBL" id="MSDQ01000011">
    <property type="protein sequence ID" value="OLO12121.1"/>
    <property type="molecule type" value="Genomic_DNA"/>
</dbReference>
<comment type="caution">
    <text evidence="14">The sequence shown here is derived from an EMBL/GenBank/DDBJ whole genome shotgun (WGS) entry which is preliminary data.</text>
</comment>
<evidence type="ECO:0000256" key="1">
    <source>
        <dbReference type="ARBA" id="ARBA00004459"/>
    </source>
</evidence>
<evidence type="ECO:0000256" key="9">
    <source>
        <dbReference type="ARBA" id="ARBA00023139"/>
    </source>
</evidence>
<evidence type="ECO:0000256" key="7">
    <source>
        <dbReference type="ARBA" id="ARBA00022927"/>
    </source>
</evidence>
<dbReference type="Gene3D" id="2.50.20.10">
    <property type="entry name" value="Lipoprotein localisation LolA/LolB/LppX"/>
    <property type="match status" value="1"/>
</dbReference>
<dbReference type="RefSeq" id="WP_075368626.1">
    <property type="nucleotide sequence ID" value="NZ_MSDQ01000011.1"/>
</dbReference>
<keyword evidence="10 13" id="KW-0143">Chaperone</keyword>
<evidence type="ECO:0000256" key="3">
    <source>
        <dbReference type="ARBA" id="ARBA00011245"/>
    </source>
</evidence>